<keyword evidence="8" id="KW-1133">Transmembrane helix</keyword>
<keyword evidence="10" id="KW-1185">Reference proteome</keyword>
<dbReference type="InterPro" id="IPR011009">
    <property type="entry name" value="Kinase-like_dom_sf"/>
</dbReference>
<evidence type="ECO:0000256" key="1">
    <source>
        <dbReference type="ARBA" id="ARBA00022527"/>
    </source>
</evidence>
<keyword evidence="3 6" id="KW-0547">Nucleotide-binding</keyword>
<feature type="transmembrane region" description="Helical" evidence="8">
    <location>
        <begin position="336"/>
        <end position="355"/>
    </location>
</feature>
<evidence type="ECO:0000313" key="10">
    <source>
        <dbReference type="Proteomes" id="UP000492821"/>
    </source>
</evidence>
<dbReference type="Gene3D" id="1.10.510.10">
    <property type="entry name" value="Transferase(Phosphotransferase) domain 1"/>
    <property type="match status" value="1"/>
</dbReference>
<evidence type="ECO:0000256" key="4">
    <source>
        <dbReference type="ARBA" id="ARBA00022777"/>
    </source>
</evidence>
<evidence type="ECO:0000256" key="7">
    <source>
        <dbReference type="RuleBase" id="RU000304"/>
    </source>
</evidence>
<dbReference type="InterPro" id="IPR008271">
    <property type="entry name" value="Ser/Thr_kinase_AS"/>
</dbReference>
<evidence type="ECO:0000259" key="9">
    <source>
        <dbReference type="PROSITE" id="PS50011"/>
    </source>
</evidence>
<keyword evidence="2" id="KW-0808">Transferase</keyword>
<feature type="domain" description="Protein kinase" evidence="9">
    <location>
        <begin position="26"/>
        <end position="286"/>
    </location>
</feature>
<dbReference type="InterPro" id="IPR017441">
    <property type="entry name" value="Protein_kinase_ATP_BS"/>
</dbReference>
<reference evidence="10" key="1">
    <citation type="journal article" date="2013" name="Genetics">
        <title>The draft genome and transcriptome of Panagrellus redivivus are shaped by the harsh demands of a free-living lifestyle.</title>
        <authorList>
            <person name="Srinivasan J."/>
            <person name="Dillman A.R."/>
            <person name="Macchietto M.G."/>
            <person name="Heikkinen L."/>
            <person name="Lakso M."/>
            <person name="Fracchia K.M."/>
            <person name="Antoshechkin I."/>
            <person name="Mortazavi A."/>
            <person name="Wong G."/>
            <person name="Sternberg P.W."/>
        </authorList>
    </citation>
    <scope>NUCLEOTIDE SEQUENCE [LARGE SCALE GENOMIC DNA]</scope>
    <source>
        <strain evidence="10">MT8872</strain>
    </source>
</reference>
<dbReference type="PROSITE" id="PS00108">
    <property type="entry name" value="PROTEIN_KINASE_ST"/>
    <property type="match status" value="1"/>
</dbReference>
<dbReference type="AlphaFoldDB" id="A0A7E4VPU5"/>
<keyword evidence="8" id="KW-0812">Transmembrane</keyword>
<dbReference type="PANTHER" id="PTHR24346">
    <property type="entry name" value="MAP/MICROTUBULE AFFINITY-REGULATING KINASE"/>
    <property type="match status" value="1"/>
</dbReference>
<dbReference type="Proteomes" id="UP000492821">
    <property type="component" value="Unassembled WGS sequence"/>
</dbReference>
<keyword evidence="5 6" id="KW-0067">ATP-binding</keyword>
<evidence type="ECO:0000256" key="5">
    <source>
        <dbReference type="ARBA" id="ARBA00022840"/>
    </source>
</evidence>
<evidence type="ECO:0000313" key="11">
    <source>
        <dbReference type="WBParaSite" id="Pan_g22706.t1"/>
    </source>
</evidence>
<dbReference type="GO" id="GO:0005737">
    <property type="term" value="C:cytoplasm"/>
    <property type="evidence" value="ECO:0007669"/>
    <property type="project" value="TreeGrafter"/>
</dbReference>
<evidence type="ECO:0000256" key="2">
    <source>
        <dbReference type="ARBA" id="ARBA00022679"/>
    </source>
</evidence>
<dbReference type="PANTHER" id="PTHR24346:SF82">
    <property type="entry name" value="KP78A-RELATED"/>
    <property type="match status" value="1"/>
</dbReference>
<dbReference type="GO" id="GO:0005524">
    <property type="term" value="F:ATP binding"/>
    <property type="evidence" value="ECO:0007669"/>
    <property type="project" value="UniProtKB-UniRule"/>
</dbReference>
<comment type="similarity">
    <text evidence="7">Belongs to the protein kinase superfamily.</text>
</comment>
<keyword evidence="4" id="KW-0418">Kinase</keyword>
<name>A0A7E4VPU5_PANRE</name>
<dbReference type="SUPFAM" id="SSF56112">
    <property type="entry name" value="Protein kinase-like (PK-like)"/>
    <property type="match status" value="1"/>
</dbReference>
<dbReference type="GO" id="GO:0035556">
    <property type="term" value="P:intracellular signal transduction"/>
    <property type="evidence" value="ECO:0007669"/>
    <property type="project" value="TreeGrafter"/>
</dbReference>
<evidence type="ECO:0000256" key="3">
    <source>
        <dbReference type="ARBA" id="ARBA00022741"/>
    </source>
</evidence>
<reference evidence="11" key="2">
    <citation type="submission" date="2020-10" db="UniProtKB">
        <authorList>
            <consortium name="WormBaseParasite"/>
        </authorList>
    </citation>
    <scope>IDENTIFICATION</scope>
</reference>
<keyword evidence="1 7" id="KW-0723">Serine/threonine-protein kinase</keyword>
<dbReference type="WBParaSite" id="Pan_g22706.t1">
    <property type="protein sequence ID" value="Pan_g22706.t1"/>
    <property type="gene ID" value="Pan_g22706"/>
</dbReference>
<protein>
    <submittedName>
        <fullName evidence="11">Protein kinase domain-containing protein</fullName>
    </submittedName>
</protein>
<dbReference type="Pfam" id="PF00069">
    <property type="entry name" value="Pkinase"/>
    <property type="match status" value="1"/>
</dbReference>
<dbReference type="PROSITE" id="PS50011">
    <property type="entry name" value="PROTEIN_KINASE_DOM"/>
    <property type="match status" value="1"/>
</dbReference>
<dbReference type="SMART" id="SM00220">
    <property type="entry name" value="S_TKc"/>
    <property type="match status" value="1"/>
</dbReference>
<proteinExistence type="inferred from homology"/>
<organism evidence="10 11">
    <name type="scientific">Panagrellus redivivus</name>
    <name type="common">Microworm</name>
    <dbReference type="NCBI Taxonomy" id="6233"/>
    <lineage>
        <taxon>Eukaryota</taxon>
        <taxon>Metazoa</taxon>
        <taxon>Ecdysozoa</taxon>
        <taxon>Nematoda</taxon>
        <taxon>Chromadorea</taxon>
        <taxon>Rhabditida</taxon>
        <taxon>Tylenchina</taxon>
        <taxon>Panagrolaimomorpha</taxon>
        <taxon>Panagrolaimoidea</taxon>
        <taxon>Panagrolaimidae</taxon>
        <taxon>Panagrellus</taxon>
    </lineage>
</organism>
<evidence type="ECO:0000256" key="8">
    <source>
        <dbReference type="SAM" id="Phobius"/>
    </source>
</evidence>
<dbReference type="InterPro" id="IPR000719">
    <property type="entry name" value="Prot_kinase_dom"/>
</dbReference>
<dbReference type="GO" id="GO:0004674">
    <property type="term" value="F:protein serine/threonine kinase activity"/>
    <property type="evidence" value="ECO:0007669"/>
    <property type="project" value="UniProtKB-KW"/>
</dbReference>
<feature type="binding site" evidence="6">
    <location>
        <position position="56"/>
    </location>
    <ligand>
        <name>ATP</name>
        <dbReference type="ChEBI" id="CHEBI:30616"/>
    </ligand>
</feature>
<dbReference type="PROSITE" id="PS00107">
    <property type="entry name" value="PROTEIN_KINASE_ATP"/>
    <property type="match status" value="1"/>
</dbReference>
<accession>A0A7E4VPU5</accession>
<evidence type="ECO:0000256" key="6">
    <source>
        <dbReference type="PROSITE-ProRule" id="PRU10141"/>
    </source>
</evidence>
<sequence>MGHSQSRKLPNYTEFFKETDAIIDRLVKVKKIGDGSFGKVYQTEDPENPKNYYAKKVVKFYRSLKVIEEIKSEANLQLLVGDHENILKLLNYRYYSDYYELYFEYIEDRDLEYKLSNSGGIDPPTAQHYFRQLIAGVDYMHEKGVVHRDIKPENLLITKNDVVKICDFGFATRLFDYYGHENWFIDRFGTRTYCAPEMQYGKRYRGIPVDIWSCGVVLFVMFTVKHPWDTPPKTRAHWKHLVSYKNKNRPEWSLLDVHELSLIRSMISFTPSKRASTKGIMRHPWLLADLSHQKGFIRPKEVKPNELDRSLSQPAALLSLQYAEEEKTVKSVDRNIFFFFLVVIWCCIETVFGTVTKPIQSGKK</sequence>
<keyword evidence="8" id="KW-0472">Membrane</keyword>